<dbReference type="Pfam" id="PF12833">
    <property type="entry name" value="HTH_18"/>
    <property type="match status" value="1"/>
</dbReference>
<dbReference type="SUPFAM" id="SSF46689">
    <property type="entry name" value="Homeodomain-like"/>
    <property type="match status" value="1"/>
</dbReference>
<keyword evidence="6" id="KW-1185">Reference proteome</keyword>
<name>A0A136Q8U6_9FIRM</name>
<evidence type="ECO:0000256" key="2">
    <source>
        <dbReference type="ARBA" id="ARBA00023125"/>
    </source>
</evidence>
<dbReference type="KEGG" id="cmiu:B1H56_11730"/>
<reference evidence="5 6" key="1">
    <citation type="submission" date="2016-02" db="EMBL/GenBank/DDBJ databases">
        <authorList>
            <person name="Wen L."/>
            <person name="He K."/>
            <person name="Yang H."/>
        </authorList>
    </citation>
    <scope>NUCLEOTIDE SEQUENCE [LARGE SCALE GENOMIC DNA]</scope>
    <source>
        <strain evidence="5 6">DSM 22607</strain>
    </source>
</reference>
<dbReference type="Pfam" id="PF02311">
    <property type="entry name" value="AraC_binding"/>
    <property type="match status" value="1"/>
</dbReference>
<proteinExistence type="predicted"/>
<keyword evidence="2" id="KW-0238">DNA-binding</keyword>
<evidence type="ECO:0000313" key="5">
    <source>
        <dbReference type="EMBL" id="KXK67068.1"/>
    </source>
</evidence>
<evidence type="ECO:0000256" key="1">
    <source>
        <dbReference type="ARBA" id="ARBA00023015"/>
    </source>
</evidence>
<dbReference type="Proteomes" id="UP000070366">
    <property type="component" value="Unassembled WGS sequence"/>
</dbReference>
<dbReference type="RefSeq" id="WP_066651178.1">
    <property type="nucleotide sequence ID" value="NZ_CABMOF010000021.1"/>
</dbReference>
<dbReference type="Gene3D" id="1.10.10.60">
    <property type="entry name" value="Homeodomain-like"/>
    <property type="match status" value="2"/>
</dbReference>
<dbReference type="GO" id="GO:0003700">
    <property type="term" value="F:DNA-binding transcription factor activity"/>
    <property type="evidence" value="ECO:0007669"/>
    <property type="project" value="InterPro"/>
</dbReference>
<dbReference type="PROSITE" id="PS01124">
    <property type="entry name" value="HTH_ARAC_FAMILY_2"/>
    <property type="match status" value="1"/>
</dbReference>
<evidence type="ECO:0000256" key="3">
    <source>
        <dbReference type="ARBA" id="ARBA00023163"/>
    </source>
</evidence>
<dbReference type="SUPFAM" id="SSF51182">
    <property type="entry name" value="RmlC-like cupins"/>
    <property type="match status" value="1"/>
</dbReference>
<dbReference type="OrthoDB" id="9776971at2"/>
<dbReference type="InterPro" id="IPR018060">
    <property type="entry name" value="HTH_AraC"/>
</dbReference>
<dbReference type="SMART" id="SM00342">
    <property type="entry name" value="HTH_ARAC"/>
    <property type="match status" value="1"/>
</dbReference>
<keyword evidence="3" id="KW-0804">Transcription</keyword>
<gene>
    <name evidence="5" type="ORF">HMPREF3293_00081</name>
</gene>
<dbReference type="AlphaFoldDB" id="A0A136Q8U6"/>
<dbReference type="STRING" id="626937.HMPREF3293_00081"/>
<sequence length="324" mass="38510">MTDLPFFQDEFVTAGNLMEYEFIKHIAGTSLKTFVVTINWRELHFHSDMEIFLVLQGSVNIDDGQQRHLLKKNDIFLSNRNAVHSLRCTQESNLLMVLQFDPTLCKEYYPRISRVRFNKTHILKSTSPEYWGMFRECMDRIVACYCKKEDGYAIEMMSLLNHMLFCMLRYDDYTVLDEKTAAAENRNMTRLRRIIEYMRENYMYPITLKEIAERENLDMYYLSHFIKTHLGISFQSYLNRMRVERAEYLLLHTDLSHIDICMECGFSDYKYLNKTFLREFGCSPGEYRKKYRTGTHRIDEHNEQHTVMEVSRALDFFGGSGGAL</sequence>
<dbReference type="EMBL" id="LSZW01000003">
    <property type="protein sequence ID" value="KXK67068.1"/>
    <property type="molecule type" value="Genomic_DNA"/>
</dbReference>
<dbReference type="Gene3D" id="2.60.120.10">
    <property type="entry name" value="Jelly Rolls"/>
    <property type="match status" value="1"/>
</dbReference>
<accession>A0A136Q8U6</accession>
<evidence type="ECO:0000259" key="4">
    <source>
        <dbReference type="PROSITE" id="PS01124"/>
    </source>
</evidence>
<comment type="caution">
    <text evidence="5">The sequence shown here is derived from an EMBL/GenBank/DDBJ whole genome shotgun (WGS) entry which is preliminary data.</text>
</comment>
<dbReference type="InterPro" id="IPR009057">
    <property type="entry name" value="Homeodomain-like_sf"/>
</dbReference>
<feature type="domain" description="HTH araC/xylS-type" evidence="4">
    <location>
        <begin position="192"/>
        <end position="290"/>
    </location>
</feature>
<protein>
    <submittedName>
        <fullName evidence="5">Transcriptional regulator, AraC family</fullName>
    </submittedName>
</protein>
<evidence type="ECO:0000313" key="6">
    <source>
        <dbReference type="Proteomes" id="UP000070366"/>
    </source>
</evidence>
<dbReference type="CDD" id="cd02208">
    <property type="entry name" value="cupin_RmlC-like"/>
    <property type="match status" value="1"/>
</dbReference>
<organism evidence="5 6">
    <name type="scientific">Christensenella minuta</name>
    <dbReference type="NCBI Taxonomy" id="626937"/>
    <lineage>
        <taxon>Bacteria</taxon>
        <taxon>Bacillati</taxon>
        <taxon>Bacillota</taxon>
        <taxon>Clostridia</taxon>
        <taxon>Christensenellales</taxon>
        <taxon>Christensenellaceae</taxon>
        <taxon>Christensenella</taxon>
    </lineage>
</organism>
<dbReference type="PANTHER" id="PTHR43280:SF28">
    <property type="entry name" value="HTH-TYPE TRANSCRIPTIONAL ACTIVATOR RHAS"/>
    <property type="match status" value="1"/>
</dbReference>
<keyword evidence="1" id="KW-0805">Transcription regulation</keyword>
<dbReference type="InterPro" id="IPR011051">
    <property type="entry name" value="RmlC_Cupin_sf"/>
</dbReference>
<dbReference type="InterPro" id="IPR014710">
    <property type="entry name" value="RmlC-like_jellyroll"/>
</dbReference>
<dbReference type="GO" id="GO:0043565">
    <property type="term" value="F:sequence-specific DNA binding"/>
    <property type="evidence" value="ECO:0007669"/>
    <property type="project" value="InterPro"/>
</dbReference>
<dbReference type="InterPro" id="IPR003313">
    <property type="entry name" value="AraC-bd"/>
</dbReference>
<dbReference type="PANTHER" id="PTHR43280">
    <property type="entry name" value="ARAC-FAMILY TRANSCRIPTIONAL REGULATOR"/>
    <property type="match status" value="1"/>
</dbReference>